<evidence type="ECO:0000256" key="12">
    <source>
        <dbReference type="ARBA" id="ARBA00049515"/>
    </source>
</evidence>
<dbReference type="CDD" id="cd00771">
    <property type="entry name" value="ThrRS_core"/>
    <property type="match status" value="1"/>
</dbReference>
<keyword evidence="4 13" id="KW-0436">Ligase</keyword>
<evidence type="ECO:0000256" key="5">
    <source>
        <dbReference type="ARBA" id="ARBA00022723"/>
    </source>
</evidence>
<feature type="domain" description="Aminoacyl-transfer RNA synthetases class-II family profile" evidence="14">
    <location>
        <begin position="234"/>
        <end position="513"/>
    </location>
</feature>
<evidence type="ECO:0000256" key="2">
    <source>
        <dbReference type="ARBA" id="ARBA00022490"/>
    </source>
</evidence>
<dbReference type="Pfam" id="PF00587">
    <property type="entry name" value="tRNA-synt_2b"/>
    <property type="match status" value="1"/>
</dbReference>
<evidence type="ECO:0000256" key="13">
    <source>
        <dbReference type="HAMAP-Rule" id="MF_00184"/>
    </source>
</evidence>
<evidence type="ECO:0000256" key="4">
    <source>
        <dbReference type="ARBA" id="ARBA00022598"/>
    </source>
</evidence>
<dbReference type="InterPro" id="IPR036621">
    <property type="entry name" value="Anticodon-bd_dom_sf"/>
</dbReference>
<keyword evidence="2 13" id="KW-0963">Cytoplasm</keyword>
<keyword evidence="8 13" id="KW-0067">ATP-binding</keyword>
<evidence type="ECO:0000256" key="6">
    <source>
        <dbReference type="ARBA" id="ARBA00022741"/>
    </source>
</evidence>
<comment type="subunit">
    <text evidence="13">Homodimer.</text>
</comment>
<dbReference type="GO" id="GO:0004829">
    <property type="term" value="F:threonine-tRNA ligase activity"/>
    <property type="evidence" value="ECO:0007669"/>
    <property type="project" value="UniProtKB-UniRule"/>
</dbReference>
<dbReference type="InterPro" id="IPR004154">
    <property type="entry name" value="Anticodon-bd"/>
</dbReference>
<gene>
    <name evidence="13" type="primary">thrS</name>
    <name evidence="15" type="ORF">SOIL9_29120</name>
</gene>
<dbReference type="FunFam" id="3.30.930.10:FF:000002">
    <property type="entry name" value="Threonine--tRNA ligase"/>
    <property type="match status" value="1"/>
</dbReference>
<dbReference type="InterPro" id="IPR012947">
    <property type="entry name" value="tRNA_SAD"/>
</dbReference>
<reference evidence="15 16" key="1">
    <citation type="submission" date="2019-05" db="EMBL/GenBank/DDBJ databases">
        <authorList>
            <consortium name="Science for Life Laboratories"/>
        </authorList>
    </citation>
    <scope>NUCLEOTIDE SEQUENCE [LARGE SCALE GENOMIC DNA]</scope>
    <source>
        <strain evidence="15">Soil9</strain>
    </source>
</reference>
<dbReference type="EC" id="6.1.1.3" evidence="13"/>
<dbReference type="Gene3D" id="3.30.54.20">
    <property type="match status" value="1"/>
</dbReference>
<keyword evidence="6 13" id="KW-0547">Nucleotide-binding</keyword>
<comment type="subcellular location">
    <subcellularLocation>
        <location evidence="13">Cytoplasm</location>
    </subcellularLocation>
</comment>
<dbReference type="Proteomes" id="UP000464178">
    <property type="component" value="Chromosome"/>
</dbReference>
<dbReference type="Gene3D" id="3.40.50.800">
    <property type="entry name" value="Anticodon-binding domain"/>
    <property type="match status" value="1"/>
</dbReference>
<dbReference type="Pfam" id="PF07973">
    <property type="entry name" value="tRNA_SAD"/>
    <property type="match status" value="1"/>
</dbReference>
<dbReference type="GO" id="GO:0006435">
    <property type="term" value="P:threonyl-tRNA aminoacylation"/>
    <property type="evidence" value="ECO:0007669"/>
    <property type="project" value="UniProtKB-UniRule"/>
</dbReference>
<dbReference type="PANTHER" id="PTHR11451">
    <property type="entry name" value="THREONINE-TRNA LIGASE"/>
    <property type="match status" value="1"/>
</dbReference>
<organism evidence="15 16">
    <name type="scientific">Gemmata massiliana</name>
    <dbReference type="NCBI Taxonomy" id="1210884"/>
    <lineage>
        <taxon>Bacteria</taxon>
        <taxon>Pseudomonadati</taxon>
        <taxon>Planctomycetota</taxon>
        <taxon>Planctomycetia</taxon>
        <taxon>Gemmatales</taxon>
        <taxon>Gemmataceae</taxon>
        <taxon>Gemmata</taxon>
    </lineage>
</organism>
<comment type="caution">
    <text evidence="13">Lacks conserved residue(s) required for the propagation of feature annotation.</text>
</comment>
<evidence type="ECO:0000313" key="16">
    <source>
        <dbReference type="Proteomes" id="UP000464178"/>
    </source>
</evidence>
<dbReference type="PROSITE" id="PS50862">
    <property type="entry name" value="AA_TRNA_LIGASE_II"/>
    <property type="match status" value="1"/>
</dbReference>
<dbReference type="InterPro" id="IPR018163">
    <property type="entry name" value="Thr/Ala-tRNA-synth_IIc_edit"/>
</dbReference>
<keyword evidence="7 13" id="KW-0862">Zinc</keyword>
<dbReference type="FunFam" id="3.40.50.800:FF:000001">
    <property type="entry name" value="Threonine--tRNA ligase"/>
    <property type="match status" value="1"/>
</dbReference>
<dbReference type="KEGG" id="gms:SOIL9_29120"/>
<keyword evidence="3 13" id="KW-0820">tRNA-binding</keyword>
<dbReference type="CDD" id="cd00860">
    <property type="entry name" value="ThrRS_anticodon"/>
    <property type="match status" value="1"/>
</dbReference>
<dbReference type="Gene3D" id="3.30.980.10">
    <property type="entry name" value="Threonyl-trna Synthetase, Chain A, domain 2"/>
    <property type="match status" value="1"/>
</dbReference>
<dbReference type="HAMAP" id="MF_00184">
    <property type="entry name" value="Thr_tRNA_synth"/>
    <property type="match status" value="1"/>
</dbReference>
<dbReference type="InterPro" id="IPR002320">
    <property type="entry name" value="Thr-tRNA-ligase_IIa"/>
</dbReference>
<dbReference type="SMART" id="SM00863">
    <property type="entry name" value="tRNA_SAD"/>
    <property type="match status" value="1"/>
</dbReference>
<dbReference type="PRINTS" id="PR01047">
    <property type="entry name" value="TRNASYNTHTHR"/>
</dbReference>
<dbReference type="InterPro" id="IPR045864">
    <property type="entry name" value="aa-tRNA-synth_II/BPL/LPL"/>
</dbReference>
<dbReference type="GO" id="GO:0046872">
    <property type="term" value="F:metal ion binding"/>
    <property type="evidence" value="ECO:0007669"/>
    <property type="project" value="UniProtKB-KW"/>
</dbReference>
<protein>
    <recommendedName>
        <fullName evidence="13">Threonine--tRNA ligase</fullName>
        <ecNumber evidence="13">6.1.1.3</ecNumber>
    </recommendedName>
    <alternativeName>
        <fullName evidence="13">Threonyl-tRNA synthetase</fullName>
        <shortName evidence="13">ThrRS</shortName>
    </alternativeName>
</protein>
<dbReference type="SUPFAM" id="SSF55681">
    <property type="entry name" value="Class II aaRS and biotin synthetases"/>
    <property type="match status" value="1"/>
</dbReference>
<comment type="catalytic activity">
    <reaction evidence="12 13">
        <text>tRNA(Thr) + L-threonine + ATP = L-threonyl-tRNA(Thr) + AMP + diphosphate + H(+)</text>
        <dbReference type="Rhea" id="RHEA:24624"/>
        <dbReference type="Rhea" id="RHEA-COMP:9670"/>
        <dbReference type="Rhea" id="RHEA-COMP:9704"/>
        <dbReference type="ChEBI" id="CHEBI:15378"/>
        <dbReference type="ChEBI" id="CHEBI:30616"/>
        <dbReference type="ChEBI" id="CHEBI:33019"/>
        <dbReference type="ChEBI" id="CHEBI:57926"/>
        <dbReference type="ChEBI" id="CHEBI:78442"/>
        <dbReference type="ChEBI" id="CHEBI:78534"/>
        <dbReference type="ChEBI" id="CHEBI:456215"/>
        <dbReference type="EC" id="6.1.1.3"/>
    </reaction>
</comment>
<feature type="binding site" evidence="13">
    <location>
        <position position="306"/>
    </location>
    <ligand>
        <name>Zn(2+)</name>
        <dbReference type="ChEBI" id="CHEBI:29105"/>
        <note>catalytic</note>
    </ligand>
</feature>
<dbReference type="InterPro" id="IPR033728">
    <property type="entry name" value="ThrRS_core"/>
</dbReference>
<accession>A0A6P2D5P7</accession>
<dbReference type="EMBL" id="LR593886">
    <property type="protein sequence ID" value="VTR94802.1"/>
    <property type="molecule type" value="Genomic_DNA"/>
</dbReference>
<dbReference type="SUPFAM" id="SSF55186">
    <property type="entry name" value="ThrRS/AlaRS common domain"/>
    <property type="match status" value="1"/>
</dbReference>
<dbReference type="GO" id="GO:0000049">
    <property type="term" value="F:tRNA binding"/>
    <property type="evidence" value="ECO:0007669"/>
    <property type="project" value="UniProtKB-KW"/>
</dbReference>
<dbReference type="Gene3D" id="3.30.930.10">
    <property type="entry name" value="Bira Bifunctional Protein, Domain 2"/>
    <property type="match status" value="1"/>
</dbReference>
<keyword evidence="11 13" id="KW-0030">Aminoacyl-tRNA synthetase</keyword>
<sequence>MATEAELKAAGEKYIPKDYDPALYKLRHSLAHVLAQAVVERFPQAKPTIGPPVEYGFYYDFDLDVNPSDGDLEWIGNRMRQIIKGKHAFKVREISADEGRELFKDNPYKLELIDGLTAGKDEYGNASADAPTITVYQQDTFSDLCRGPHVETTGDLDAKGFKIQQVTGSYWRGDSKNKALKRFHATAWVNGDDLKAHLARLEEAAKRDHRKVGRELELFANEPVFGSGFPMLLPKGATIRRLLETFITDYERRAGYLHVFTPDIAKKELYKISGHWDHYKDSMFPPMDMGEGGNDDEELCLRPMCCPHHIQVYKSKARSYRDLPIRIAELGNMYRFERSGVVGGLSRVRCMTLNDAHLFVRPDQVKQEIAGVLSLMKKAYADLGITEYRFRLSKNGDPDGPATDKYVDNPAMWESSTTMLREVLTESGMPFFEAWNEAAFYGPKIDVQVKDVMGREETLSTIQADQHLPAKFELEYKDSDDTPKRPVMIHRGVISTMERMMSYLIELYAGAFPVWLAPVQVAIVPIGDRHFEFAQKLGDQLLDKDHRVDVDLSSKRMQAKIRDAQLQKIPYILVIGDKEMEANAVAVRLRSGEDLGAKPVAEFVAMLEKAIATRTLKLVPDA</sequence>
<dbReference type="InterPro" id="IPR002314">
    <property type="entry name" value="aa-tRNA-synt_IIb"/>
</dbReference>
<dbReference type="GO" id="GO:0005524">
    <property type="term" value="F:ATP binding"/>
    <property type="evidence" value="ECO:0007669"/>
    <property type="project" value="UniProtKB-UniRule"/>
</dbReference>
<evidence type="ECO:0000256" key="8">
    <source>
        <dbReference type="ARBA" id="ARBA00022840"/>
    </source>
</evidence>
<dbReference type="RefSeq" id="WP_162669294.1">
    <property type="nucleotide sequence ID" value="NZ_LR593886.1"/>
</dbReference>
<dbReference type="InterPro" id="IPR006195">
    <property type="entry name" value="aa-tRNA-synth_II"/>
</dbReference>
<evidence type="ECO:0000256" key="1">
    <source>
        <dbReference type="ARBA" id="ARBA00008226"/>
    </source>
</evidence>
<dbReference type="PANTHER" id="PTHR11451:SF56">
    <property type="entry name" value="THREONINE--TRNA LIGASE 1"/>
    <property type="match status" value="1"/>
</dbReference>
<dbReference type="InterPro" id="IPR047246">
    <property type="entry name" value="ThrRS_anticodon"/>
</dbReference>
<evidence type="ECO:0000256" key="11">
    <source>
        <dbReference type="ARBA" id="ARBA00023146"/>
    </source>
</evidence>
<dbReference type="GO" id="GO:0005737">
    <property type="term" value="C:cytoplasm"/>
    <property type="evidence" value="ECO:0007669"/>
    <property type="project" value="UniProtKB-SubCell"/>
</dbReference>
<feature type="binding site" evidence="13">
    <location>
        <position position="357"/>
    </location>
    <ligand>
        <name>Zn(2+)</name>
        <dbReference type="ChEBI" id="CHEBI:29105"/>
        <note>catalytic</note>
    </ligand>
</feature>
<evidence type="ECO:0000256" key="10">
    <source>
        <dbReference type="ARBA" id="ARBA00022917"/>
    </source>
</evidence>
<evidence type="ECO:0000256" key="9">
    <source>
        <dbReference type="ARBA" id="ARBA00022884"/>
    </source>
</evidence>
<comment type="similarity">
    <text evidence="1 13">Belongs to the class-II aminoacyl-tRNA synthetase family.</text>
</comment>
<keyword evidence="9 13" id="KW-0694">RNA-binding</keyword>
<evidence type="ECO:0000259" key="14">
    <source>
        <dbReference type="PROSITE" id="PS50862"/>
    </source>
</evidence>
<dbReference type="NCBIfam" id="TIGR00418">
    <property type="entry name" value="thrS"/>
    <property type="match status" value="1"/>
</dbReference>
<dbReference type="Pfam" id="PF03129">
    <property type="entry name" value="HGTP_anticodon"/>
    <property type="match status" value="1"/>
</dbReference>
<proteinExistence type="inferred from homology"/>
<keyword evidence="5 13" id="KW-0479">Metal-binding</keyword>
<evidence type="ECO:0000313" key="15">
    <source>
        <dbReference type="EMBL" id="VTR94802.1"/>
    </source>
</evidence>
<keyword evidence="16" id="KW-1185">Reference proteome</keyword>
<feature type="binding site" evidence="13">
    <location>
        <position position="490"/>
    </location>
    <ligand>
        <name>Zn(2+)</name>
        <dbReference type="ChEBI" id="CHEBI:29105"/>
        <note>catalytic</note>
    </ligand>
</feature>
<evidence type="ECO:0000256" key="3">
    <source>
        <dbReference type="ARBA" id="ARBA00022555"/>
    </source>
</evidence>
<keyword evidence="10 13" id="KW-0648">Protein biosynthesis</keyword>
<evidence type="ECO:0000256" key="7">
    <source>
        <dbReference type="ARBA" id="ARBA00022833"/>
    </source>
</evidence>
<comment type="cofactor">
    <cofactor evidence="13">
        <name>Zn(2+)</name>
        <dbReference type="ChEBI" id="CHEBI:29105"/>
    </cofactor>
    <text evidence="13">Binds 1 zinc ion per subunit.</text>
</comment>
<name>A0A6P2D5P7_9BACT</name>
<dbReference type="AlphaFoldDB" id="A0A6P2D5P7"/>
<dbReference type="SUPFAM" id="SSF52954">
    <property type="entry name" value="Class II aaRS ABD-related"/>
    <property type="match status" value="1"/>
</dbReference>